<dbReference type="KEGG" id="mrh:MycrhN_0548"/>
<keyword evidence="1" id="KW-0472">Membrane</keyword>
<feature type="transmembrane region" description="Helical" evidence="1">
    <location>
        <begin position="6"/>
        <end position="30"/>
    </location>
</feature>
<dbReference type="EMBL" id="CP003169">
    <property type="protein sequence ID" value="AEV71186.1"/>
    <property type="molecule type" value="Genomic_DNA"/>
</dbReference>
<protein>
    <submittedName>
        <fullName evidence="2">Uncharacterized protein</fullName>
    </submittedName>
</protein>
<name>G8RM88_MYCRN</name>
<keyword evidence="1" id="KW-1133">Transmembrane helix</keyword>
<gene>
    <name evidence="2" type="ordered locus">MycrhN_0548</name>
</gene>
<sequence length="31" mass="3227">MVQGGVVRLTSLIALAIVVLPFAATVLVLFD</sequence>
<keyword evidence="3" id="KW-1185">Reference proteome</keyword>
<proteinExistence type="predicted"/>
<dbReference type="HOGENOM" id="CLU_3397493_0_0_11"/>
<evidence type="ECO:0000313" key="2">
    <source>
        <dbReference type="EMBL" id="AEV71186.1"/>
    </source>
</evidence>
<dbReference type="AlphaFoldDB" id="G8RM88"/>
<reference evidence="2 3" key="1">
    <citation type="submission" date="2011-12" db="EMBL/GenBank/DDBJ databases">
        <title>Complete sequence of Mycobacterium rhodesiae NBB3.</title>
        <authorList>
            <consortium name="US DOE Joint Genome Institute"/>
            <person name="Lucas S."/>
            <person name="Han J."/>
            <person name="Lapidus A."/>
            <person name="Cheng J.-F."/>
            <person name="Goodwin L."/>
            <person name="Pitluck S."/>
            <person name="Peters L."/>
            <person name="Mikhailova N."/>
            <person name="Gu W."/>
            <person name="Detter J.C."/>
            <person name="Han C."/>
            <person name="Tapia R."/>
            <person name="Land M."/>
            <person name="Hauser L."/>
            <person name="Kyrpides N."/>
            <person name="Ivanova N."/>
            <person name="Pagani I."/>
            <person name="Mattes T."/>
            <person name="Holmes A."/>
            <person name="Rutledge P."/>
            <person name="Paulsen I."/>
            <person name="Coleman N."/>
            <person name="Woyke T."/>
        </authorList>
    </citation>
    <scope>NUCLEOTIDE SEQUENCE [LARGE SCALE GENOMIC DNA]</scope>
    <source>
        <strain evidence="2 3">NBB3</strain>
    </source>
</reference>
<organism evidence="2 3">
    <name type="scientific">Mycolicibacterium rhodesiae (strain NBB3)</name>
    <name type="common">Mycobacterium rhodesiae</name>
    <dbReference type="NCBI Taxonomy" id="710685"/>
    <lineage>
        <taxon>Bacteria</taxon>
        <taxon>Bacillati</taxon>
        <taxon>Actinomycetota</taxon>
        <taxon>Actinomycetes</taxon>
        <taxon>Mycobacteriales</taxon>
        <taxon>Mycobacteriaceae</taxon>
        <taxon>Mycolicibacterium</taxon>
    </lineage>
</organism>
<keyword evidence="1" id="KW-0812">Transmembrane</keyword>
<evidence type="ECO:0000313" key="3">
    <source>
        <dbReference type="Proteomes" id="UP000005442"/>
    </source>
</evidence>
<evidence type="ECO:0000256" key="1">
    <source>
        <dbReference type="SAM" id="Phobius"/>
    </source>
</evidence>
<accession>G8RM88</accession>
<dbReference type="Proteomes" id="UP000005442">
    <property type="component" value="Chromosome"/>
</dbReference>